<accession>A0A438GAZ5</accession>
<evidence type="ECO:0000256" key="4">
    <source>
        <dbReference type="ARBA" id="ARBA00023242"/>
    </source>
</evidence>
<evidence type="ECO:0000313" key="5">
    <source>
        <dbReference type="EMBL" id="RVW69383.1"/>
    </source>
</evidence>
<keyword evidence="4" id="KW-0539">Nucleus</keyword>
<name>A0A438GAZ5_VITVI</name>
<dbReference type="EMBL" id="QGNW01000499">
    <property type="protein sequence ID" value="RVW69383.1"/>
    <property type="molecule type" value="Genomic_DNA"/>
</dbReference>
<evidence type="ECO:0000256" key="3">
    <source>
        <dbReference type="ARBA" id="ARBA00023163"/>
    </source>
</evidence>
<dbReference type="PANTHER" id="PTHR33124">
    <property type="entry name" value="TRANSCRIPTION FACTOR IBH1-LIKE 1"/>
    <property type="match status" value="1"/>
</dbReference>
<dbReference type="InterPro" id="IPR044549">
    <property type="entry name" value="bHLH_AtIBH1-like"/>
</dbReference>
<sequence>MGASPNPPASARDLKGMVLQNRAKRRQWRKRSIRGGTQRRILLKRRAVLEGSRRLRSDGVMRRVRTLKSLVPNGQSMGLDGLFAETAYYIMWLQMRVKVMKTMVNSLSTCD</sequence>
<dbReference type="PANTHER" id="PTHR33124:SF39">
    <property type="entry name" value="TRANSCRIPTION FACTOR UPBEAT1"/>
    <property type="match status" value="1"/>
</dbReference>
<protein>
    <submittedName>
        <fullName evidence="5">Transcription factor UPBEAT1</fullName>
    </submittedName>
</protein>
<dbReference type="InterPro" id="IPR044660">
    <property type="entry name" value="IBH1-like"/>
</dbReference>
<dbReference type="CDD" id="cd11444">
    <property type="entry name" value="bHLH_AtIBH1_like"/>
    <property type="match status" value="1"/>
</dbReference>
<gene>
    <name evidence="5" type="primary">UPB1_0</name>
    <name evidence="5" type="ORF">CK203_059816</name>
</gene>
<comment type="subcellular location">
    <subcellularLocation>
        <location evidence="1">Nucleus</location>
    </subcellularLocation>
</comment>
<comment type="caution">
    <text evidence="5">The sequence shown here is derived from an EMBL/GenBank/DDBJ whole genome shotgun (WGS) entry which is preliminary data.</text>
</comment>
<dbReference type="AlphaFoldDB" id="A0A438GAZ5"/>
<evidence type="ECO:0000256" key="2">
    <source>
        <dbReference type="ARBA" id="ARBA00023015"/>
    </source>
</evidence>
<keyword evidence="3" id="KW-0804">Transcription</keyword>
<proteinExistence type="predicted"/>
<dbReference type="Proteomes" id="UP000288805">
    <property type="component" value="Unassembled WGS sequence"/>
</dbReference>
<dbReference type="GO" id="GO:0005634">
    <property type="term" value="C:nucleus"/>
    <property type="evidence" value="ECO:0007669"/>
    <property type="project" value="UniProtKB-SubCell"/>
</dbReference>
<evidence type="ECO:0000313" key="6">
    <source>
        <dbReference type="Proteomes" id="UP000288805"/>
    </source>
</evidence>
<keyword evidence="2" id="KW-0805">Transcription regulation</keyword>
<dbReference type="GO" id="GO:0006355">
    <property type="term" value="P:regulation of DNA-templated transcription"/>
    <property type="evidence" value="ECO:0007669"/>
    <property type="project" value="InterPro"/>
</dbReference>
<organism evidence="5 6">
    <name type="scientific">Vitis vinifera</name>
    <name type="common">Grape</name>
    <dbReference type="NCBI Taxonomy" id="29760"/>
    <lineage>
        <taxon>Eukaryota</taxon>
        <taxon>Viridiplantae</taxon>
        <taxon>Streptophyta</taxon>
        <taxon>Embryophyta</taxon>
        <taxon>Tracheophyta</taxon>
        <taxon>Spermatophyta</taxon>
        <taxon>Magnoliopsida</taxon>
        <taxon>eudicotyledons</taxon>
        <taxon>Gunneridae</taxon>
        <taxon>Pentapetalae</taxon>
        <taxon>rosids</taxon>
        <taxon>Vitales</taxon>
        <taxon>Vitaceae</taxon>
        <taxon>Viteae</taxon>
        <taxon>Vitis</taxon>
    </lineage>
</organism>
<evidence type="ECO:0000256" key="1">
    <source>
        <dbReference type="ARBA" id="ARBA00004123"/>
    </source>
</evidence>
<reference evidence="5 6" key="1">
    <citation type="journal article" date="2018" name="PLoS Genet.">
        <title>Population sequencing reveals clonal diversity and ancestral inbreeding in the grapevine cultivar Chardonnay.</title>
        <authorList>
            <person name="Roach M.J."/>
            <person name="Johnson D.L."/>
            <person name="Bohlmann J."/>
            <person name="van Vuuren H.J."/>
            <person name="Jones S.J."/>
            <person name="Pretorius I.S."/>
            <person name="Schmidt S.A."/>
            <person name="Borneman A.R."/>
        </authorList>
    </citation>
    <scope>NUCLEOTIDE SEQUENCE [LARGE SCALE GENOMIC DNA]</scope>
    <source>
        <strain evidence="6">cv. Chardonnay</strain>
        <tissue evidence="5">Leaf</tissue>
    </source>
</reference>